<evidence type="ECO:0000313" key="1">
    <source>
        <dbReference type="EMBL" id="UPM43379.1"/>
    </source>
</evidence>
<dbReference type="Proteomes" id="UP000831768">
    <property type="component" value="Chromosome"/>
</dbReference>
<evidence type="ECO:0000313" key="2">
    <source>
        <dbReference type="Proteomes" id="UP000831768"/>
    </source>
</evidence>
<sequence>MIDRSRRDFLRYTGIVTTAIGSARPGTARRTPETNARASHTVPGRLELLGHAFLDNPPGIYSNGVLRDDGRYGLLGGYYGEGGSFLVDLEDLSNPTQAHRLRSPMTNRQNDVAFDARDGLYYRTQEPNTEDGERGFQVVDYGYATGTVSEPTIVADVDTPRTGVHHIESHPEAPLVYAVDKKGNEPGVLTYDTSDPTDPVLIDVTGPYGYAHDITVEADRDLLHVAYIDGRFVGYVVFDIADPTSPTERGRVDYADRPDYEAIDLAGFEACHSARFDPERKLAVLSDERGTGIPGGKHVFDIGWGDGSPEDPVHLGFTHSPNATEQGDDEQFFWTTHFHDVASCGDTTLLVDGGYHEGVWIADITDPRDPTPSQQFQTRKDEHRAKQLGSGPIIDSLDSIHPPFVWSAEYNETRGFVFASDSITGAYVFDISADSFEFRTIEEELARSFEPTGEIGARELDLARHYNEEHATVPNTGGKVLTDEVLAEIERRVDAASQSATTM</sequence>
<reference evidence="1" key="1">
    <citation type="submission" date="2022-04" db="EMBL/GenBank/DDBJ databases">
        <title>Halocatena sp. nov., isolated from a salt lake.</title>
        <authorList>
            <person name="Cui H.-L."/>
        </authorList>
    </citation>
    <scope>NUCLEOTIDE SEQUENCE</scope>
    <source>
        <strain evidence="1">AD-1</strain>
    </source>
</reference>
<accession>A0A8U0A3K5</accession>
<dbReference type="GeneID" id="71926937"/>
<organism evidence="1 2">
    <name type="scientific">Halocatena salina</name>
    <dbReference type="NCBI Taxonomy" id="2934340"/>
    <lineage>
        <taxon>Archaea</taxon>
        <taxon>Methanobacteriati</taxon>
        <taxon>Methanobacteriota</taxon>
        <taxon>Stenosarchaea group</taxon>
        <taxon>Halobacteria</taxon>
        <taxon>Halobacteriales</taxon>
        <taxon>Natronomonadaceae</taxon>
        <taxon>Halocatena</taxon>
    </lineage>
</organism>
<protein>
    <submittedName>
        <fullName evidence="1">Uncharacterized protein</fullName>
    </submittedName>
</protein>
<gene>
    <name evidence="1" type="ORF">MW046_02780</name>
</gene>
<dbReference type="InterPro" id="IPR006311">
    <property type="entry name" value="TAT_signal"/>
</dbReference>
<dbReference type="KEGG" id="haad:MW046_02780"/>
<name>A0A8U0A3K5_9EURY</name>
<dbReference type="AlphaFoldDB" id="A0A8U0A3K5"/>
<dbReference type="EMBL" id="CP096019">
    <property type="protein sequence ID" value="UPM43379.1"/>
    <property type="molecule type" value="Genomic_DNA"/>
</dbReference>
<dbReference type="SUPFAM" id="SSF75011">
    <property type="entry name" value="3-carboxy-cis,cis-mucoante lactonizing enzyme"/>
    <property type="match status" value="1"/>
</dbReference>
<proteinExistence type="predicted"/>
<dbReference type="PROSITE" id="PS51318">
    <property type="entry name" value="TAT"/>
    <property type="match status" value="1"/>
</dbReference>
<keyword evidence="2" id="KW-1185">Reference proteome</keyword>
<dbReference type="RefSeq" id="WP_247994046.1">
    <property type="nucleotide sequence ID" value="NZ_CP096019.1"/>
</dbReference>